<accession>A0ABP6KNV5</accession>
<dbReference type="RefSeq" id="WP_068709290.1">
    <property type="nucleotide sequence ID" value="NZ_BAAAXQ010000048.1"/>
</dbReference>
<dbReference type="EMBL" id="BAAAXQ010000048">
    <property type="protein sequence ID" value="GAA3019399.1"/>
    <property type="molecule type" value="Genomic_DNA"/>
</dbReference>
<gene>
    <name evidence="3" type="primary">rpe_2</name>
    <name evidence="3" type="ORF">GCM10019998_14770</name>
</gene>
<evidence type="ECO:0000256" key="1">
    <source>
        <dbReference type="ARBA" id="ARBA00022723"/>
    </source>
</evidence>
<evidence type="ECO:0000313" key="3">
    <source>
        <dbReference type="EMBL" id="GAA3019399.1"/>
    </source>
</evidence>
<keyword evidence="1" id="KW-0479">Metal-binding</keyword>
<protein>
    <submittedName>
        <fullName evidence="3">Ribulose-phosphate 3-epimerase</fullName>
    </submittedName>
</protein>
<dbReference type="InterPro" id="IPR011060">
    <property type="entry name" value="RibuloseP-bd_barrel"/>
</dbReference>
<dbReference type="Gene3D" id="3.20.20.70">
    <property type="entry name" value="Aldolase class I"/>
    <property type="match status" value="1"/>
</dbReference>
<dbReference type="PANTHER" id="PTHR11749">
    <property type="entry name" value="RIBULOSE-5-PHOSPHATE-3-EPIMERASE"/>
    <property type="match status" value="1"/>
</dbReference>
<name>A0ABP6KNV5_9ENTE</name>
<dbReference type="CDD" id="cd00429">
    <property type="entry name" value="RPE"/>
    <property type="match status" value="1"/>
</dbReference>
<keyword evidence="4" id="KW-1185">Reference proteome</keyword>
<dbReference type="Pfam" id="PF00834">
    <property type="entry name" value="Ribul_P_3_epim"/>
    <property type="match status" value="1"/>
</dbReference>
<dbReference type="NCBIfam" id="NF004076">
    <property type="entry name" value="PRK05581.1-4"/>
    <property type="match status" value="1"/>
</dbReference>
<proteinExistence type="predicted"/>
<dbReference type="Proteomes" id="UP001501577">
    <property type="component" value="Unassembled WGS sequence"/>
</dbReference>
<reference evidence="4" key="1">
    <citation type="journal article" date="2019" name="Int. J. Syst. Evol. Microbiol.">
        <title>The Global Catalogue of Microorganisms (GCM) 10K type strain sequencing project: providing services to taxonomists for standard genome sequencing and annotation.</title>
        <authorList>
            <consortium name="The Broad Institute Genomics Platform"/>
            <consortium name="The Broad Institute Genome Sequencing Center for Infectious Disease"/>
            <person name="Wu L."/>
            <person name="Ma J."/>
        </authorList>
    </citation>
    <scope>NUCLEOTIDE SEQUENCE [LARGE SCALE GENOMIC DNA]</scope>
    <source>
        <strain evidence="4">JCM 8736</strain>
    </source>
</reference>
<keyword evidence="2" id="KW-0413">Isomerase</keyword>
<sequence length="220" mass="24672">MQDILLCPSMMCADFSKLESEMTYLNKANVDVYHVDVMDGVFVPNFALGIEDLKAIKKLTDKPVDVHLMISHPNQYVEQFADLGADIIYFHPETDPFPISTINKIKNKGKKVGVAVNPETSLAYIKELLPLCDYLLIMTVVPGFAGQKYLEFVNEKIKDAIKLTTQFNFEVMVDGAISAEKVHELSTLGVRGFILGTSALFNKEENYSDLIDKLKNTEVQ</sequence>
<organism evidence="3 4">
    <name type="scientific">Tetragenococcus solitarius</name>
    <dbReference type="NCBI Taxonomy" id="71453"/>
    <lineage>
        <taxon>Bacteria</taxon>
        <taxon>Bacillati</taxon>
        <taxon>Bacillota</taxon>
        <taxon>Bacilli</taxon>
        <taxon>Lactobacillales</taxon>
        <taxon>Enterococcaceae</taxon>
        <taxon>Tetragenococcus</taxon>
    </lineage>
</organism>
<evidence type="ECO:0000256" key="2">
    <source>
        <dbReference type="ARBA" id="ARBA00023235"/>
    </source>
</evidence>
<dbReference type="InterPro" id="IPR013785">
    <property type="entry name" value="Aldolase_TIM"/>
</dbReference>
<dbReference type="SUPFAM" id="SSF51366">
    <property type="entry name" value="Ribulose-phoshate binding barrel"/>
    <property type="match status" value="1"/>
</dbReference>
<evidence type="ECO:0000313" key="4">
    <source>
        <dbReference type="Proteomes" id="UP001501577"/>
    </source>
</evidence>
<comment type="caution">
    <text evidence="3">The sequence shown here is derived from an EMBL/GenBank/DDBJ whole genome shotgun (WGS) entry which is preliminary data.</text>
</comment>
<dbReference type="InterPro" id="IPR000056">
    <property type="entry name" value="Ribul_P_3_epim-like"/>
</dbReference>